<dbReference type="Proteomes" id="UP001172102">
    <property type="component" value="Unassembled WGS sequence"/>
</dbReference>
<proteinExistence type="inferred from homology"/>
<evidence type="ECO:0000256" key="1">
    <source>
        <dbReference type="ARBA" id="ARBA00000448"/>
    </source>
</evidence>
<evidence type="ECO:0000256" key="16">
    <source>
        <dbReference type="ARBA" id="ARBA00083231"/>
    </source>
</evidence>
<comment type="caution">
    <text evidence="19">The sequence shown here is derived from an EMBL/GenBank/DDBJ whole genome shotgun (WGS) entry which is preliminary data.</text>
</comment>
<dbReference type="InterPro" id="IPR017853">
    <property type="entry name" value="GH"/>
</dbReference>
<dbReference type="InterPro" id="IPR050288">
    <property type="entry name" value="Cellulose_deg_GH3"/>
</dbReference>
<dbReference type="EMBL" id="JAUKUA010000006">
    <property type="protein sequence ID" value="KAK0707702.1"/>
    <property type="molecule type" value="Genomic_DNA"/>
</dbReference>
<dbReference type="InterPro" id="IPR036881">
    <property type="entry name" value="Glyco_hydro_3_C_sf"/>
</dbReference>
<keyword evidence="13" id="KW-0624">Polysaccharide degradation</keyword>
<evidence type="ECO:0000256" key="13">
    <source>
        <dbReference type="ARBA" id="ARBA00023326"/>
    </source>
</evidence>
<dbReference type="Pfam" id="PF14310">
    <property type="entry name" value="Fn3-like"/>
    <property type="match status" value="1"/>
</dbReference>
<evidence type="ECO:0000256" key="17">
    <source>
        <dbReference type="ARBA" id="ARBA00083611"/>
    </source>
</evidence>
<keyword evidence="9" id="KW-0136">Cellulose degradation</keyword>
<name>A0AA40A1Q9_9PEZI</name>
<keyword evidence="7" id="KW-0732">Signal</keyword>
<dbReference type="InterPro" id="IPR036962">
    <property type="entry name" value="Glyco_hydro_3_N_sf"/>
</dbReference>
<evidence type="ECO:0000313" key="19">
    <source>
        <dbReference type="EMBL" id="KAK0707702.1"/>
    </source>
</evidence>
<keyword evidence="11" id="KW-0119">Carbohydrate metabolism</keyword>
<dbReference type="InterPro" id="IPR002772">
    <property type="entry name" value="Glyco_hydro_3_C"/>
</dbReference>
<evidence type="ECO:0000256" key="12">
    <source>
        <dbReference type="ARBA" id="ARBA00023295"/>
    </source>
</evidence>
<dbReference type="SMART" id="SM01217">
    <property type="entry name" value="Fn3_like"/>
    <property type="match status" value="1"/>
</dbReference>
<evidence type="ECO:0000259" key="18">
    <source>
        <dbReference type="SMART" id="SM01217"/>
    </source>
</evidence>
<comment type="pathway">
    <text evidence="3">Glycan metabolism; cellulose degradation.</text>
</comment>
<dbReference type="Gene3D" id="2.60.40.10">
    <property type="entry name" value="Immunoglobulins"/>
    <property type="match status" value="1"/>
</dbReference>
<reference evidence="19" key="1">
    <citation type="submission" date="2023-06" db="EMBL/GenBank/DDBJ databases">
        <title>Genome-scale phylogeny and comparative genomics of the fungal order Sordariales.</title>
        <authorList>
            <consortium name="Lawrence Berkeley National Laboratory"/>
            <person name="Hensen N."/>
            <person name="Bonometti L."/>
            <person name="Westerberg I."/>
            <person name="Brannstrom I.O."/>
            <person name="Guillou S."/>
            <person name="Cros-Aarteil S."/>
            <person name="Calhoun S."/>
            <person name="Haridas S."/>
            <person name="Kuo A."/>
            <person name="Mondo S."/>
            <person name="Pangilinan J."/>
            <person name="Riley R."/>
            <person name="Labutti K."/>
            <person name="Andreopoulos B."/>
            <person name="Lipzen A."/>
            <person name="Chen C."/>
            <person name="Yanf M."/>
            <person name="Daum C."/>
            <person name="Ng V."/>
            <person name="Clum A."/>
            <person name="Steindorff A."/>
            <person name="Ohm R."/>
            <person name="Martin F."/>
            <person name="Silar P."/>
            <person name="Natvig D."/>
            <person name="Lalanne C."/>
            <person name="Gautier V."/>
            <person name="Ament-Velasquez S.L."/>
            <person name="Kruys A."/>
            <person name="Hutchinson M.I."/>
            <person name="Powell A.J."/>
            <person name="Barry K."/>
            <person name="Miller A.N."/>
            <person name="Grigoriev I.V."/>
            <person name="Debuchy R."/>
            <person name="Gladieux P."/>
            <person name="Thoren M.H."/>
            <person name="Johannesson H."/>
        </authorList>
    </citation>
    <scope>NUCLEOTIDE SEQUENCE</scope>
    <source>
        <strain evidence="19">SMH4607-1</strain>
    </source>
</reference>
<dbReference type="AlphaFoldDB" id="A0AA40A1Q9"/>
<organism evidence="19 20">
    <name type="scientific">Lasiosphaeris hirsuta</name>
    <dbReference type="NCBI Taxonomy" id="260670"/>
    <lineage>
        <taxon>Eukaryota</taxon>
        <taxon>Fungi</taxon>
        <taxon>Dikarya</taxon>
        <taxon>Ascomycota</taxon>
        <taxon>Pezizomycotina</taxon>
        <taxon>Sordariomycetes</taxon>
        <taxon>Sordariomycetidae</taxon>
        <taxon>Sordariales</taxon>
        <taxon>Lasiosphaeriaceae</taxon>
        <taxon>Lasiosphaeris</taxon>
    </lineage>
</organism>
<dbReference type="Gene3D" id="3.20.20.300">
    <property type="entry name" value="Glycoside hydrolase, family 3, N-terminal domain"/>
    <property type="match status" value="1"/>
</dbReference>
<evidence type="ECO:0000256" key="6">
    <source>
        <dbReference type="ARBA" id="ARBA00022525"/>
    </source>
</evidence>
<gene>
    <name evidence="19" type="ORF">B0H67DRAFT_612344</name>
</gene>
<sequence length="795" mass="86336">MDYLSQLFHQLPWPGFLVEQLPFSFRNLAIVLLATSSLTRPSTVSPPSELPYYGLSPPVYPSPPANGSSSPRWTLAHARARTAISHLTLAELTSLTHGHPGPCVGNTPAIPRLNLPALCFYDGPSGVRGQEFVSAFPAGIHVAATFDRALMRQYGRAIGAEFRGRGVNVALGPVAGPLGRVATGGRNWEGLGSDPYLAGIGMASVTRGVQDAGVVAGLKHWLLNEQEWRRRKDQGTPGEAVSSNAGDRALREVYVWPFMDALREGAGAVMCSYQRANHSYACQNSKLLNGVLKTELGFEGFVVSDWDGQMAGVASANAGLDLTMPGPGYWGDHLEQAVRNGSVSEERVADMAERILAAWYYLDQEKAYPLPALYDNLEKHLPVDVMDDHAQLIEEIGAAGTVLVKNVNGTLPFNKPRFLCMYGYDAIVKAVPWKNHDRYGGGYEVNFGWNTLNGTLITGGGSGSTTPPYVVSPFQALQERVAKDRGVLRWDFYSEDPETPYVNADSCLVFINAYAGESFDRTGLADEFSDRLVLNVAALCASTIVVIHSAGIRTVDAWIDHPNVTAVLFAGLPGQESGHSLASILYGDVNPSGRLPYTVARNESDYGPLLNGSVSFDYFPDSNFTEGLYIDYRAFDRADITPRFEFGFGLSYTTFSYTALSTFLVVSTALSEFPDPSIPITQGGHAQLWDIVGVVRCAVANTGDRAGTEIAQLYVGIPDGEGDDDTTPVRQLRGFSRAGPLAPGEALEVEFELTRRDLSVWDVVAQQWRLRKGEYPLWVGASSRDLRLQGSLVVE</sequence>
<protein>
    <recommendedName>
        <fullName evidence="14">Beta-glucosidase cel3A</fullName>
        <ecNumber evidence="5">3.2.1.21</ecNumber>
    </recommendedName>
    <alternativeName>
        <fullName evidence="15">Beta-D-glucoside glucohydrolase cel3A</fullName>
    </alternativeName>
    <alternativeName>
        <fullName evidence="17">Cellobiase cel3A</fullName>
    </alternativeName>
    <alternativeName>
        <fullName evidence="16">Gentiobiase cel3A</fullName>
    </alternativeName>
</protein>
<dbReference type="InterPro" id="IPR013783">
    <property type="entry name" value="Ig-like_fold"/>
</dbReference>
<dbReference type="EC" id="3.2.1.21" evidence="5"/>
<keyword evidence="10" id="KW-0325">Glycoprotein</keyword>
<dbReference type="InterPro" id="IPR001764">
    <property type="entry name" value="Glyco_hydro_3_N"/>
</dbReference>
<evidence type="ECO:0000256" key="11">
    <source>
        <dbReference type="ARBA" id="ARBA00023277"/>
    </source>
</evidence>
<dbReference type="FunFam" id="3.20.20.300:FF:000002">
    <property type="entry name" value="Probable beta-glucosidase"/>
    <property type="match status" value="1"/>
</dbReference>
<keyword evidence="12" id="KW-0326">Glycosidase</keyword>
<comment type="catalytic activity">
    <reaction evidence="1">
        <text>Hydrolysis of terminal, non-reducing beta-D-glucosyl residues with release of beta-D-glucose.</text>
        <dbReference type="EC" id="3.2.1.21"/>
    </reaction>
</comment>
<dbReference type="PANTHER" id="PTHR42715">
    <property type="entry name" value="BETA-GLUCOSIDASE"/>
    <property type="match status" value="1"/>
</dbReference>
<feature type="domain" description="Fibronectin type III-like" evidence="18">
    <location>
        <begin position="709"/>
        <end position="783"/>
    </location>
</feature>
<dbReference type="GO" id="GO:0005576">
    <property type="term" value="C:extracellular region"/>
    <property type="evidence" value="ECO:0007669"/>
    <property type="project" value="UniProtKB-SubCell"/>
</dbReference>
<evidence type="ECO:0000256" key="7">
    <source>
        <dbReference type="ARBA" id="ARBA00022729"/>
    </source>
</evidence>
<evidence type="ECO:0000256" key="3">
    <source>
        <dbReference type="ARBA" id="ARBA00004987"/>
    </source>
</evidence>
<keyword evidence="20" id="KW-1185">Reference proteome</keyword>
<dbReference type="PRINTS" id="PR00133">
    <property type="entry name" value="GLHYDRLASE3"/>
</dbReference>
<evidence type="ECO:0000256" key="5">
    <source>
        <dbReference type="ARBA" id="ARBA00012744"/>
    </source>
</evidence>
<keyword evidence="8 19" id="KW-0378">Hydrolase</keyword>
<evidence type="ECO:0000256" key="2">
    <source>
        <dbReference type="ARBA" id="ARBA00004613"/>
    </source>
</evidence>
<evidence type="ECO:0000256" key="14">
    <source>
        <dbReference type="ARBA" id="ARBA00070030"/>
    </source>
</evidence>
<comment type="similarity">
    <text evidence="4">Belongs to the glycosyl hydrolase 3 family.</text>
</comment>
<dbReference type="InterPro" id="IPR026891">
    <property type="entry name" value="Fn3-like"/>
</dbReference>
<dbReference type="SUPFAM" id="SSF52279">
    <property type="entry name" value="Beta-D-glucan exohydrolase, C-terminal domain"/>
    <property type="match status" value="1"/>
</dbReference>
<evidence type="ECO:0000256" key="8">
    <source>
        <dbReference type="ARBA" id="ARBA00022801"/>
    </source>
</evidence>
<dbReference type="SUPFAM" id="SSF51445">
    <property type="entry name" value="(Trans)glycosidases"/>
    <property type="match status" value="1"/>
</dbReference>
<accession>A0AA40A1Q9</accession>
<dbReference type="GO" id="GO:0030245">
    <property type="term" value="P:cellulose catabolic process"/>
    <property type="evidence" value="ECO:0007669"/>
    <property type="project" value="UniProtKB-KW"/>
</dbReference>
<evidence type="ECO:0000256" key="15">
    <source>
        <dbReference type="ARBA" id="ARBA00078013"/>
    </source>
</evidence>
<comment type="subcellular location">
    <subcellularLocation>
        <location evidence="2">Secreted</location>
    </subcellularLocation>
</comment>
<dbReference type="GO" id="GO:0008422">
    <property type="term" value="F:beta-glucosidase activity"/>
    <property type="evidence" value="ECO:0007669"/>
    <property type="project" value="UniProtKB-EC"/>
</dbReference>
<evidence type="ECO:0000256" key="9">
    <source>
        <dbReference type="ARBA" id="ARBA00023001"/>
    </source>
</evidence>
<evidence type="ECO:0000256" key="4">
    <source>
        <dbReference type="ARBA" id="ARBA00005336"/>
    </source>
</evidence>
<evidence type="ECO:0000313" key="20">
    <source>
        <dbReference type="Proteomes" id="UP001172102"/>
    </source>
</evidence>
<dbReference type="Pfam" id="PF00933">
    <property type="entry name" value="Glyco_hydro_3"/>
    <property type="match status" value="1"/>
</dbReference>
<dbReference type="Pfam" id="PF01915">
    <property type="entry name" value="Glyco_hydro_3_C"/>
    <property type="match status" value="1"/>
</dbReference>
<dbReference type="PANTHER" id="PTHR42715:SF5">
    <property type="entry name" value="BETA-GLUCOSIDASE M-RELATED"/>
    <property type="match status" value="1"/>
</dbReference>
<dbReference type="Gene3D" id="3.40.50.1700">
    <property type="entry name" value="Glycoside hydrolase family 3 C-terminal domain"/>
    <property type="match status" value="1"/>
</dbReference>
<evidence type="ECO:0000256" key="10">
    <source>
        <dbReference type="ARBA" id="ARBA00023180"/>
    </source>
</evidence>
<keyword evidence="6" id="KW-0964">Secreted</keyword>